<reference evidence="2" key="1">
    <citation type="submission" date="2023-03" db="EMBL/GenBank/DDBJ databases">
        <title>Massive genome expansion in bonnet fungi (Mycena s.s.) driven by repeated elements and novel gene families across ecological guilds.</title>
        <authorList>
            <consortium name="Lawrence Berkeley National Laboratory"/>
            <person name="Harder C.B."/>
            <person name="Miyauchi S."/>
            <person name="Viragh M."/>
            <person name="Kuo A."/>
            <person name="Thoen E."/>
            <person name="Andreopoulos B."/>
            <person name="Lu D."/>
            <person name="Skrede I."/>
            <person name="Drula E."/>
            <person name="Henrissat B."/>
            <person name="Morin E."/>
            <person name="Kohler A."/>
            <person name="Barry K."/>
            <person name="LaButti K."/>
            <person name="Morin E."/>
            <person name="Salamov A."/>
            <person name="Lipzen A."/>
            <person name="Mereny Z."/>
            <person name="Hegedus B."/>
            <person name="Baldrian P."/>
            <person name="Stursova M."/>
            <person name="Weitz H."/>
            <person name="Taylor A."/>
            <person name="Grigoriev I.V."/>
            <person name="Nagy L.G."/>
            <person name="Martin F."/>
            <person name="Kauserud H."/>
        </authorList>
    </citation>
    <scope>NUCLEOTIDE SEQUENCE</scope>
    <source>
        <strain evidence="2">CBHHK188m</strain>
    </source>
</reference>
<proteinExistence type="predicted"/>
<dbReference type="Proteomes" id="UP001215280">
    <property type="component" value="Unassembled WGS sequence"/>
</dbReference>
<organism evidence="2 3">
    <name type="scientific">Mycena maculata</name>
    <dbReference type="NCBI Taxonomy" id="230809"/>
    <lineage>
        <taxon>Eukaryota</taxon>
        <taxon>Fungi</taxon>
        <taxon>Dikarya</taxon>
        <taxon>Basidiomycota</taxon>
        <taxon>Agaricomycotina</taxon>
        <taxon>Agaricomycetes</taxon>
        <taxon>Agaricomycetidae</taxon>
        <taxon>Agaricales</taxon>
        <taxon>Marasmiineae</taxon>
        <taxon>Mycenaceae</taxon>
        <taxon>Mycena</taxon>
    </lineage>
</organism>
<comment type="caution">
    <text evidence="2">The sequence shown here is derived from an EMBL/GenBank/DDBJ whole genome shotgun (WGS) entry which is preliminary data.</text>
</comment>
<sequence length="366" mass="38368">MASNNTFTLHVNIAPDQVSLLKTAGYVLCLSKKVNNDYCVVWTGSQFNAVNTFQWTESYQVFGANTFQNGALVQATSAAVDIAFGQTAILDDTGTMQPATGPISGASFSVTNEYQPINFGVNQSINGNFLPIYLDQSLTVIGDETFTPIISVLAFFSKQLQTSSMYSKATSSAIEVTYNGTTTKTVSYVDAATPPNGNGIWVSGTQSAGFGAVAPRSWVPGKGFVPLPLAADAFAVAALVNKFTEMQVESGGNGFGASQNGDSQGVDSTGTGNGEPVPGTCPMTAIMTFDNNNSNNQAHMLAALNKGHASGQWPSSLQGLKIGGPVVIDNKITVLLDTIPSGGAAHHVEAKWKAYAAKWTKDVTYA</sequence>
<feature type="compositionally biased region" description="Polar residues" evidence="1">
    <location>
        <begin position="256"/>
        <end position="270"/>
    </location>
</feature>
<dbReference type="AlphaFoldDB" id="A0AAD7MQJ8"/>
<name>A0AAD7MQJ8_9AGAR</name>
<evidence type="ECO:0000313" key="2">
    <source>
        <dbReference type="EMBL" id="KAJ7727555.1"/>
    </source>
</evidence>
<evidence type="ECO:0000313" key="3">
    <source>
        <dbReference type="Proteomes" id="UP001215280"/>
    </source>
</evidence>
<accession>A0AAD7MQJ8</accession>
<feature type="region of interest" description="Disordered" evidence="1">
    <location>
        <begin position="253"/>
        <end position="279"/>
    </location>
</feature>
<evidence type="ECO:0000256" key="1">
    <source>
        <dbReference type="SAM" id="MobiDB-lite"/>
    </source>
</evidence>
<dbReference type="EMBL" id="JARJLG010000211">
    <property type="protein sequence ID" value="KAJ7727555.1"/>
    <property type="molecule type" value="Genomic_DNA"/>
</dbReference>
<protein>
    <submittedName>
        <fullName evidence="2">Uncharacterized protein</fullName>
    </submittedName>
</protein>
<keyword evidence="3" id="KW-1185">Reference proteome</keyword>
<gene>
    <name evidence="2" type="ORF">DFH07DRAFT_930768</name>
</gene>